<sequence>MTLNDLKDVLELYGFRKTGKQFVKSDVHYIIKLAMDILPSRLVHRIMIHLHRTADDEFMADFSLDEMFIEDKLFIINRLPIKDKNNLDYTLFLRKFSDEYLPIMSKMGTNEGVATLYPSHIKGRGLITWKLREELKNFDGWIGINRSPSTQCHHCW</sequence>
<gene>
    <name evidence="1" type="ORF">PQU98_05335</name>
</gene>
<keyword evidence="2" id="KW-1185">Reference proteome</keyword>
<protein>
    <submittedName>
        <fullName evidence="1">Uncharacterized protein</fullName>
    </submittedName>
</protein>
<evidence type="ECO:0000313" key="2">
    <source>
        <dbReference type="Proteomes" id="UP001218579"/>
    </source>
</evidence>
<name>A0ABT5HH10_9CAUL</name>
<organism evidence="1 2">
    <name type="scientific">Asticcacaulis machinosus</name>
    <dbReference type="NCBI Taxonomy" id="2984211"/>
    <lineage>
        <taxon>Bacteria</taxon>
        <taxon>Pseudomonadati</taxon>
        <taxon>Pseudomonadota</taxon>
        <taxon>Alphaproteobacteria</taxon>
        <taxon>Caulobacterales</taxon>
        <taxon>Caulobacteraceae</taxon>
        <taxon>Asticcacaulis</taxon>
    </lineage>
</organism>
<proteinExistence type="predicted"/>
<accession>A0ABT5HH10</accession>
<dbReference type="EMBL" id="JAQQKV010000001">
    <property type="protein sequence ID" value="MDC7675540.1"/>
    <property type="molecule type" value="Genomic_DNA"/>
</dbReference>
<dbReference type="Proteomes" id="UP001218579">
    <property type="component" value="Unassembled WGS sequence"/>
</dbReference>
<dbReference type="RefSeq" id="WP_272743857.1">
    <property type="nucleotide sequence ID" value="NZ_JAQQKV010000001.1"/>
</dbReference>
<evidence type="ECO:0000313" key="1">
    <source>
        <dbReference type="EMBL" id="MDC7675540.1"/>
    </source>
</evidence>
<comment type="caution">
    <text evidence="1">The sequence shown here is derived from an EMBL/GenBank/DDBJ whole genome shotgun (WGS) entry which is preliminary data.</text>
</comment>
<reference evidence="1 2" key="1">
    <citation type="submission" date="2023-01" db="EMBL/GenBank/DDBJ databases">
        <title>Novel species of the genus Asticcacaulis isolated from rivers.</title>
        <authorList>
            <person name="Lu H."/>
        </authorList>
    </citation>
    <scope>NUCLEOTIDE SEQUENCE [LARGE SCALE GENOMIC DNA]</scope>
    <source>
        <strain evidence="1 2">LKC15W</strain>
    </source>
</reference>